<evidence type="ECO:0000256" key="1">
    <source>
        <dbReference type="SAM" id="Phobius"/>
    </source>
</evidence>
<feature type="transmembrane region" description="Helical" evidence="1">
    <location>
        <begin position="315"/>
        <end position="331"/>
    </location>
</feature>
<protein>
    <recommendedName>
        <fullName evidence="4">DUF2029 domain-containing protein</fullName>
    </recommendedName>
</protein>
<feature type="transmembrane region" description="Helical" evidence="1">
    <location>
        <begin position="290"/>
        <end position="309"/>
    </location>
</feature>
<evidence type="ECO:0000313" key="3">
    <source>
        <dbReference type="Proteomes" id="UP000055060"/>
    </source>
</evidence>
<dbReference type="RefSeq" id="WP_075072012.1">
    <property type="nucleotide sequence ID" value="NZ_DF967972.1"/>
</dbReference>
<proteinExistence type="predicted"/>
<keyword evidence="1" id="KW-0472">Membrane</keyword>
<accession>A0A0S7BBV2</accession>
<keyword evidence="1" id="KW-0812">Transmembrane</keyword>
<organism evidence="2">
    <name type="scientific">Longilinea arvoryzae</name>
    <dbReference type="NCBI Taxonomy" id="360412"/>
    <lineage>
        <taxon>Bacteria</taxon>
        <taxon>Bacillati</taxon>
        <taxon>Chloroflexota</taxon>
        <taxon>Anaerolineae</taxon>
        <taxon>Anaerolineales</taxon>
        <taxon>Anaerolineaceae</taxon>
        <taxon>Longilinea</taxon>
    </lineage>
</organism>
<dbReference type="OrthoDB" id="157191at2"/>
<sequence>MRPEKKRLLKLIFLILLLIPYLLYTWFAIRSNQGPVDYETFMRIGGHLLAGSEVYGENSYYPMPYVMVFALFSWLPRPLSLALWLLGPVVVALAITRGNPLVLLFAPLFGHFAGGQSAVFGMLGLWGYRKYNPTDRIAGGIFLALTLLKPQLGMIPLLFAVWQWWKAFRQERRIPRQAWGWGIAMLALYLPGFLVMPDWPAKWLSSPRPLFERALSGFVPRTLLYWISPAQAGFWILLVGIAAALLWVVWRLNHKTVSLDLMLVWSFVVSPLVHDYDLIQLIPLLEDPSILRTAVLLSIPGWLVILFAYTNNTAWYAFTIIAPGILAAMLYQKQKPLPRTAGK</sequence>
<dbReference type="AlphaFoldDB" id="A0A0S7BBV2"/>
<evidence type="ECO:0000313" key="2">
    <source>
        <dbReference type="EMBL" id="GAP12601.1"/>
    </source>
</evidence>
<dbReference type="Proteomes" id="UP000055060">
    <property type="component" value="Unassembled WGS sequence"/>
</dbReference>
<dbReference type="EMBL" id="DF967972">
    <property type="protein sequence ID" value="GAP12601.1"/>
    <property type="molecule type" value="Genomic_DNA"/>
</dbReference>
<keyword evidence="3" id="KW-1185">Reference proteome</keyword>
<dbReference type="STRING" id="360412.LARV_00337"/>
<feature type="transmembrane region" description="Helical" evidence="1">
    <location>
        <begin position="177"/>
        <end position="196"/>
    </location>
</feature>
<feature type="transmembrane region" description="Helical" evidence="1">
    <location>
        <begin position="12"/>
        <end position="29"/>
    </location>
</feature>
<feature type="transmembrane region" description="Helical" evidence="1">
    <location>
        <begin position="65"/>
        <end position="95"/>
    </location>
</feature>
<feature type="transmembrane region" description="Helical" evidence="1">
    <location>
        <begin position="140"/>
        <end position="165"/>
    </location>
</feature>
<gene>
    <name evidence="2" type="ORF">LARV_00337</name>
</gene>
<keyword evidence="1" id="KW-1133">Transmembrane helix</keyword>
<evidence type="ECO:0008006" key="4">
    <source>
        <dbReference type="Google" id="ProtNLM"/>
    </source>
</evidence>
<reference evidence="2" key="1">
    <citation type="submission" date="2015-07" db="EMBL/GenBank/DDBJ databases">
        <title>Draft Genome Sequences of Anaerolinea thermolimosa IMO-1, Bellilinea caldifistulae GOMI-1, Leptolinea tardivitalis YMTK-2, Levilinea saccharolytica KIBI-1,Longilinea arvoryzae KOME-1, Previously Described as Members of the Anaerolineaceae (Chloroflexi).</title>
        <authorList>
            <person name="Sekiguchi Y."/>
            <person name="Ohashi A."/>
            <person name="Matsuura N."/>
            <person name="Tourlousse M.D."/>
        </authorList>
    </citation>
    <scope>NUCLEOTIDE SEQUENCE [LARGE SCALE GENOMIC DNA]</scope>
    <source>
        <strain evidence="2">KOME-1</strain>
    </source>
</reference>
<name>A0A0S7BBV2_9CHLR</name>
<feature type="transmembrane region" description="Helical" evidence="1">
    <location>
        <begin position="232"/>
        <end position="252"/>
    </location>
</feature>
<feature type="transmembrane region" description="Helical" evidence="1">
    <location>
        <begin position="102"/>
        <end position="128"/>
    </location>
</feature>